<feature type="domain" description="ABC transmembrane type-1" evidence="15">
    <location>
        <begin position="104"/>
        <end position="385"/>
    </location>
</feature>
<dbReference type="Proteomes" id="UP000887561">
    <property type="component" value="Unplaced"/>
</dbReference>
<keyword evidence="6" id="KW-0677">Repeat</keyword>
<feature type="domain" description="ABC transmembrane type-1" evidence="15">
    <location>
        <begin position="718"/>
        <end position="973"/>
    </location>
</feature>
<name>A0A915LXX0_MELJA</name>
<keyword evidence="10 13" id="KW-1133">Transmembrane helix</keyword>
<comment type="subcellular location">
    <subcellularLocation>
        <location evidence="1">Membrane</location>
        <topology evidence="1">Multi-pass membrane protein</topology>
    </subcellularLocation>
</comment>
<dbReference type="InterPro" id="IPR003593">
    <property type="entry name" value="AAA+_ATPase"/>
</dbReference>
<feature type="transmembrane region" description="Helical" evidence="13">
    <location>
        <begin position="322"/>
        <end position="351"/>
    </location>
</feature>
<keyword evidence="9" id="KW-1278">Translocase</keyword>
<feature type="domain" description="ABC transporter" evidence="14">
    <location>
        <begin position="1013"/>
        <end position="1237"/>
    </location>
</feature>
<dbReference type="SMART" id="SM00382">
    <property type="entry name" value="AAA"/>
    <property type="match status" value="2"/>
</dbReference>
<dbReference type="InterPro" id="IPR027417">
    <property type="entry name" value="P-loop_NTPase"/>
</dbReference>
<keyword evidence="16" id="KW-1185">Reference proteome</keyword>
<reference evidence="17" key="1">
    <citation type="submission" date="2022-11" db="UniProtKB">
        <authorList>
            <consortium name="WormBaseParasite"/>
        </authorList>
    </citation>
    <scope>IDENTIFICATION</scope>
</reference>
<dbReference type="Pfam" id="PF00005">
    <property type="entry name" value="ABC_tran"/>
    <property type="match status" value="2"/>
</dbReference>
<dbReference type="PROSITE" id="PS00211">
    <property type="entry name" value="ABC_TRANSPORTER_1"/>
    <property type="match status" value="1"/>
</dbReference>
<dbReference type="InterPro" id="IPR050173">
    <property type="entry name" value="ABC_transporter_C-like"/>
</dbReference>
<dbReference type="GO" id="GO:0016887">
    <property type="term" value="F:ATP hydrolysis activity"/>
    <property type="evidence" value="ECO:0007669"/>
    <property type="project" value="InterPro"/>
</dbReference>
<feature type="domain" description="ABC transporter" evidence="14">
    <location>
        <begin position="406"/>
        <end position="633"/>
    </location>
</feature>
<evidence type="ECO:0000313" key="17">
    <source>
        <dbReference type="WBParaSite" id="scaffold19466_cov304.g19233"/>
    </source>
</evidence>
<feature type="transmembrane region" description="Helical" evidence="13">
    <location>
        <begin position="920"/>
        <end position="939"/>
    </location>
</feature>
<evidence type="ECO:0000256" key="6">
    <source>
        <dbReference type="ARBA" id="ARBA00022737"/>
    </source>
</evidence>
<accession>A0A915LXX0</accession>
<dbReference type="Gene3D" id="1.20.1560.10">
    <property type="entry name" value="ABC transporter type 1, transmembrane domain"/>
    <property type="match status" value="2"/>
</dbReference>
<evidence type="ECO:0000256" key="1">
    <source>
        <dbReference type="ARBA" id="ARBA00004141"/>
    </source>
</evidence>
<dbReference type="GO" id="GO:0008559">
    <property type="term" value="F:ABC-type xenobiotic transporter activity"/>
    <property type="evidence" value="ECO:0007669"/>
    <property type="project" value="UniProtKB-EC"/>
</dbReference>
<evidence type="ECO:0000259" key="15">
    <source>
        <dbReference type="PROSITE" id="PS50929"/>
    </source>
</evidence>
<keyword evidence="7" id="KW-0547">Nucleotide-binding</keyword>
<evidence type="ECO:0000256" key="7">
    <source>
        <dbReference type="ARBA" id="ARBA00022741"/>
    </source>
</evidence>
<dbReference type="FunFam" id="1.20.1560.10:FF:000013">
    <property type="entry name" value="ABC transporter C family member 2"/>
    <property type="match status" value="1"/>
</dbReference>
<evidence type="ECO:0000256" key="13">
    <source>
        <dbReference type="SAM" id="Phobius"/>
    </source>
</evidence>
<dbReference type="GO" id="GO:0005524">
    <property type="term" value="F:ATP binding"/>
    <property type="evidence" value="ECO:0007669"/>
    <property type="project" value="UniProtKB-KW"/>
</dbReference>
<keyword evidence="8" id="KW-0067">ATP-binding</keyword>
<dbReference type="InterPro" id="IPR017871">
    <property type="entry name" value="ABC_transporter-like_CS"/>
</dbReference>
<evidence type="ECO:0000313" key="16">
    <source>
        <dbReference type="Proteomes" id="UP000887561"/>
    </source>
</evidence>
<evidence type="ECO:0000256" key="2">
    <source>
        <dbReference type="ARBA" id="ARBA00009726"/>
    </source>
</evidence>
<protein>
    <recommendedName>
        <fullName evidence="3">ABC-type xenobiotic transporter</fullName>
        <ecNumber evidence="3">7.6.2.2</ecNumber>
    </recommendedName>
</protein>
<dbReference type="InterPro" id="IPR011527">
    <property type="entry name" value="ABC1_TM_dom"/>
</dbReference>
<comment type="catalytic activity">
    <reaction evidence="12">
        <text>ATP + H2O + xenobioticSide 1 = ADP + phosphate + xenobioticSide 2.</text>
        <dbReference type="EC" id="7.6.2.2"/>
    </reaction>
</comment>
<dbReference type="AlphaFoldDB" id="A0A915LXX0"/>
<evidence type="ECO:0000256" key="11">
    <source>
        <dbReference type="ARBA" id="ARBA00023136"/>
    </source>
</evidence>
<dbReference type="WBParaSite" id="scaffold19466_cov304.g19233">
    <property type="protein sequence ID" value="scaffold19466_cov304.g19233"/>
    <property type="gene ID" value="scaffold19466_cov304.g19233"/>
</dbReference>
<feature type="transmembrane region" description="Helical" evidence="13">
    <location>
        <begin position="103"/>
        <end position="127"/>
    </location>
</feature>
<evidence type="ECO:0000256" key="3">
    <source>
        <dbReference type="ARBA" id="ARBA00012191"/>
    </source>
</evidence>
<feature type="transmembrane region" description="Helical" evidence="13">
    <location>
        <begin position="139"/>
        <end position="163"/>
    </location>
</feature>
<evidence type="ECO:0000256" key="10">
    <source>
        <dbReference type="ARBA" id="ARBA00022989"/>
    </source>
</evidence>
<feature type="transmembrane region" description="Helical" evidence="13">
    <location>
        <begin position="215"/>
        <end position="236"/>
    </location>
</feature>
<feature type="transmembrane region" description="Helical" evidence="13">
    <location>
        <begin position="357"/>
        <end position="377"/>
    </location>
</feature>
<proteinExistence type="inferred from homology"/>
<dbReference type="CDD" id="cd18605">
    <property type="entry name" value="ABC_6TM_MRP7_D2_like"/>
    <property type="match status" value="1"/>
</dbReference>
<dbReference type="SUPFAM" id="SSF90123">
    <property type="entry name" value="ABC transporter transmembrane region"/>
    <property type="match status" value="2"/>
</dbReference>
<dbReference type="PANTHER" id="PTHR24223">
    <property type="entry name" value="ATP-BINDING CASSETTE SUB-FAMILY C"/>
    <property type="match status" value="1"/>
</dbReference>
<dbReference type="PROSITE" id="PS50893">
    <property type="entry name" value="ABC_TRANSPORTER_2"/>
    <property type="match status" value="2"/>
</dbReference>
<dbReference type="GO" id="GO:0016020">
    <property type="term" value="C:membrane"/>
    <property type="evidence" value="ECO:0007669"/>
    <property type="project" value="UniProtKB-SubCell"/>
</dbReference>
<dbReference type="FunFam" id="1.20.1560.10:FF:000037">
    <property type="entry name" value="ATP-binding cassette subfamily C member 10"/>
    <property type="match status" value="1"/>
</dbReference>
<dbReference type="SUPFAM" id="SSF52540">
    <property type="entry name" value="P-loop containing nucleoside triphosphate hydrolases"/>
    <property type="match status" value="2"/>
</dbReference>
<keyword evidence="5 13" id="KW-0812">Transmembrane</keyword>
<feature type="transmembrane region" description="Helical" evidence="13">
    <location>
        <begin position="820"/>
        <end position="853"/>
    </location>
</feature>
<evidence type="ECO:0000256" key="8">
    <source>
        <dbReference type="ARBA" id="ARBA00022840"/>
    </source>
</evidence>
<evidence type="ECO:0000256" key="12">
    <source>
        <dbReference type="ARBA" id="ARBA00034018"/>
    </source>
</evidence>
<feature type="transmembrane region" description="Helical" evidence="13">
    <location>
        <begin position="742"/>
        <end position="769"/>
    </location>
</feature>
<dbReference type="Pfam" id="PF00664">
    <property type="entry name" value="ABC_membrane"/>
    <property type="match status" value="2"/>
</dbReference>
<evidence type="ECO:0000256" key="9">
    <source>
        <dbReference type="ARBA" id="ARBA00022967"/>
    </source>
</evidence>
<dbReference type="CDD" id="cd18598">
    <property type="entry name" value="ABC_6TM_MRP7_D1_like"/>
    <property type="match status" value="1"/>
</dbReference>
<dbReference type="PANTHER" id="PTHR24223:SF330">
    <property type="entry name" value="ATP-BINDING CASSETTE SUB-FAMILY C MEMBER 10"/>
    <property type="match status" value="1"/>
</dbReference>
<dbReference type="InterPro" id="IPR036640">
    <property type="entry name" value="ABC1_TM_sf"/>
</dbReference>
<keyword evidence="11 13" id="KW-0472">Membrane</keyword>
<evidence type="ECO:0000256" key="4">
    <source>
        <dbReference type="ARBA" id="ARBA00022448"/>
    </source>
</evidence>
<dbReference type="InterPro" id="IPR003439">
    <property type="entry name" value="ABC_transporter-like_ATP-bd"/>
</dbReference>
<sequence length="1237" mass="139023">MLEENQSTTENVENGFISDNLTTPLIYQERTQRRLIPFLYLFFLWTGKLMRKGYKGELKQVDDVFDLPNNLNLNTLGSVLSHPLETETSTFAPILLRVYGRQFFLLGILRFIGDILKFAGPILLHMLISSLQANKEMTTSYICCGLMFITMLFASLCDVHFGYRIQFLSMKAKSALLLAVYEKLLRIPAYKITDDFSSGKLINLMCTDIDRIGEFICSFHAFWGMPMDFIIALYLIYKEMGLAFLAGVLASVILIPLNKLIASKIGKYSNEMMSVKDARLKLVSELSHSMRTIKLNSWENFFETKINLIRQKELKYLRYIKFLDAICVYLWASAPSLITLMILATFTLILLEQLTAAKVFTTLALINILIMPCSKFLPMGSRLYDNRITEDLQQFYSPISNSTTLIELEKNSFGWKSKENVVRSVQFKGEPGMLIGIIGPVGSGKSTLLVGILAETIIEGPPILLNERVLSEGFAYVGQDIWLRTGSVKENILCELSYSPERFRSAIDVCALTMDVENMPGKENYRIGGEGVTLSQKVRLALARAVYADKLIYLLDDPFAALDGTVASFVYENCIEKQLRSKGKLVILCTHHERFLGRADLIVQLDGEGNVLKAGPPEVILPNIVENQIIKQTENASEEENGGNLSQPMEAAEYVSVIDNEEKEEGTVKIRIYKTYIKAIALQATRNATDVWLSKWSSANNSEHNNSKLFLQQDWGYPFASRYIIPLTSINEQNQQMFYLRIYIAIVCLNSISTLTRAFLFAIACIYAAKYLHQRLLSRILKANINWWDKTPCGRATNRLSTDVSIVDTSLPFQLNICLASLFSLIGTLILTLVALPLLSLLLLPLFIIYYYIQKRICAITLSPLYSHLSETVSGLITIRSLRISEFFSSKMRTLLGYNLRSSFSSLAASTWLSVRIQMLGLFVLTIILLASILDVTIFKLSHPGLIGLAITYALSITNVLNGLLTSFIETEKELVSVERICDYIDNVPEEKESSLLNNDDIPTIITPIKGHICFENVSLRYSPELPLAINNVNFRLKAGTRTAIIGRTGAGKSTILQALLRAHPIETGRILIDDNVDLANLGFKCARSLFGYVSQHPFIFSGTLFDNLSIANTNLNNTQIEACISERGLSQWLEQFGGLNKIICEGGNNLSFGERQLISLLRLSLTRPKIILIDEATAHMDEQTHLLMSRLISRIGCTLIAIVHRLTGLDEHYDWVIEMSNGQIVREGPPSLFSQK</sequence>
<organism evidence="16 17">
    <name type="scientific">Meloidogyne javanica</name>
    <name type="common">Root-knot nematode worm</name>
    <dbReference type="NCBI Taxonomy" id="6303"/>
    <lineage>
        <taxon>Eukaryota</taxon>
        <taxon>Metazoa</taxon>
        <taxon>Ecdysozoa</taxon>
        <taxon>Nematoda</taxon>
        <taxon>Chromadorea</taxon>
        <taxon>Rhabditida</taxon>
        <taxon>Tylenchina</taxon>
        <taxon>Tylenchomorpha</taxon>
        <taxon>Tylenchoidea</taxon>
        <taxon>Meloidogynidae</taxon>
        <taxon>Meloidogyninae</taxon>
        <taxon>Meloidogyne</taxon>
        <taxon>Meloidogyne incognita group</taxon>
    </lineage>
</organism>
<keyword evidence="4" id="KW-0813">Transport</keyword>
<comment type="similarity">
    <text evidence="2">Belongs to the ABC transporter superfamily. ABCC family. Conjugate transporter (TC 3.A.1.208) subfamily.</text>
</comment>
<evidence type="ECO:0000259" key="14">
    <source>
        <dbReference type="PROSITE" id="PS50893"/>
    </source>
</evidence>
<evidence type="ECO:0000256" key="5">
    <source>
        <dbReference type="ARBA" id="ARBA00022692"/>
    </source>
</evidence>
<dbReference type="PROSITE" id="PS50929">
    <property type="entry name" value="ABC_TM1F"/>
    <property type="match status" value="2"/>
</dbReference>
<feature type="transmembrane region" description="Helical" evidence="13">
    <location>
        <begin position="242"/>
        <end position="262"/>
    </location>
</feature>
<dbReference type="EC" id="7.6.2.2" evidence="3"/>
<dbReference type="Gene3D" id="3.40.50.300">
    <property type="entry name" value="P-loop containing nucleotide triphosphate hydrolases"/>
    <property type="match status" value="2"/>
</dbReference>